<dbReference type="Proteomes" id="UP000236161">
    <property type="component" value="Unassembled WGS sequence"/>
</dbReference>
<proteinExistence type="predicted"/>
<evidence type="ECO:0000313" key="1">
    <source>
        <dbReference type="EMBL" id="PKA64825.1"/>
    </source>
</evidence>
<sequence length="135" mass="15057">MDKIGGLPAATCFICQQPASAWPSLSPYRVCEEKGKKEISLCFSPLFSASRLRLLCSAFFRQSKQQQQLPAVAGIKKKKKRERKEDFNGFNWNSFGNAVKTSQVNLNDHRNSSCGLTSLVLKVISMWPVTGSELN</sequence>
<organism evidence="1 2">
    <name type="scientific">Apostasia shenzhenica</name>
    <dbReference type="NCBI Taxonomy" id="1088818"/>
    <lineage>
        <taxon>Eukaryota</taxon>
        <taxon>Viridiplantae</taxon>
        <taxon>Streptophyta</taxon>
        <taxon>Embryophyta</taxon>
        <taxon>Tracheophyta</taxon>
        <taxon>Spermatophyta</taxon>
        <taxon>Magnoliopsida</taxon>
        <taxon>Liliopsida</taxon>
        <taxon>Asparagales</taxon>
        <taxon>Orchidaceae</taxon>
        <taxon>Apostasioideae</taxon>
        <taxon>Apostasia</taxon>
    </lineage>
</organism>
<dbReference type="AlphaFoldDB" id="A0A2I0BAK8"/>
<keyword evidence="2" id="KW-1185">Reference proteome</keyword>
<name>A0A2I0BAK8_9ASPA</name>
<dbReference type="EMBL" id="KZ451900">
    <property type="protein sequence ID" value="PKA64825.1"/>
    <property type="molecule type" value="Genomic_DNA"/>
</dbReference>
<reference evidence="1 2" key="1">
    <citation type="journal article" date="2017" name="Nature">
        <title>The Apostasia genome and the evolution of orchids.</title>
        <authorList>
            <person name="Zhang G.Q."/>
            <person name="Liu K.W."/>
            <person name="Li Z."/>
            <person name="Lohaus R."/>
            <person name="Hsiao Y.Y."/>
            <person name="Niu S.C."/>
            <person name="Wang J.Y."/>
            <person name="Lin Y.C."/>
            <person name="Xu Q."/>
            <person name="Chen L.J."/>
            <person name="Yoshida K."/>
            <person name="Fujiwara S."/>
            <person name="Wang Z.W."/>
            <person name="Zhang Y.Q."/>
            <person name="Mitsuda N."/>
            <person name="Wang M."/>
            <person name="Liu G.H."/>
            <person name="Pecoraro L."/>
            <person name="Huang H.X."/>
            <person name="Xiao X.J."/>
            <person name="Lin M."/>
            <person name="Wu X.Y."/>
            <person name="Wu W.L."/>
            <person name="Chen Y.Y."/>
            <person name="Chang S.B."/>
            <person name="Sakamoto S."/>
            <person name="Ohme-Takagi M."/>
            <person name="Yagi M."/>
            <person name="Zeng S.J."/>
            <person name="Shen C.Y."/>
            <person name="Yeh C.M."/>
            <person name="Luo Y.B."/>
            <person name="Tsai W.C."/>
            <person name="Van de Peer Y."/>
            <person name="Liu Z.J."/>
        </authorList>
    </citation>
    <scope>NUCLEOTIDE SEQUENCE [LARGE SCALE GENOMIC DNA]</scope>
    <source>
        <strain evidence="2">cv. Shenzhen</strain>
        <tissue evidence="1">Stem</tissue>
    </source>
</reference>
<gene>
    <name evidence="1" type="ORF">AXF42_Ash016856</name>
</gene>
<evidence type="ECO:0000313" key="2">
    <source>
        <dbReference type="Proteomes" id="UP000236161"/>
    </source>
</evidence>
<accession>A0A2I0BAK8</accession>
<protein>
    <submittedName>
        <fullName evidence="1">Uncharacterized protein</fullName>
    </submittedName>
</protein>